<accession>A0ACC0Y8J1</accession>
<gene>
    <name evidence="1" type="ORF">Pint_14226</name>
</gene>
<reference evidence="2" key="1">
    <citation type="journal article" date="2023" name="G3 (Bethesda)">
        <title>Genome assembly and association tests identify interacting loci associated with vigor, precocity, and sex in interspecific pistachio rootstocks.</title>
        <authorList>
            <person name="Palmer W."/>
            <person name="Jacygrad E."/>
            <person name="Sagayaradj S."/>
            <person name="Cavanaugh K."/>
            <person name="Han R."/>
            <person name="Bertier L."/>
            <person name="Beede B."/>
            <person name="Kafkas S."/>
            <person name="Golino D."/>
            <person name="Preece J."/>
            <person name="Michelmore R."/>
        </authorList>
    </citation>
    <scope>NUCLEOTIDE SEQUENCE [LARGE SCALE GENOMIC DNA]</scope>
</reference>
<comment type="caution">
    <text evidence="1">The sequence shown here is derived from an EMBL/GenBank/DDBJ whole genome shotgun (WGS) entry which is preliminary data.</text>
</comment>
<proteinExistence type="predicted"/>
<evidence type="ECO:0000313" key="1">
    <source>
        <dbReference type="EMBL" id="KAJ0030934.1"/>
    </source>
</evidence>
<dbReference type="Proteomes" id="UP001163603">
    <property type="component" value="Chromosome 8"/>
</dbReference>
<organism evidence="1 2">
    <name type="scientific">Pistacia integerrima</name>
    <dbReference type="NCBI Taxonomy" id="434235"/>
    <lineage>
        <taxon>Eukaryota</taxon>
        <taxon>Viridiplantae</taxon>
        <taxon>Streptophyta</taxon>
        <taxon>Embryophyta</taxon>
        <taxon>Tracheophyta</taxon>
        <taxon>Spermatophyta</taxon>
        <taxon>Magnoliopsida</taxon>
        <taxon>eudicotyledons</taxon>
        <taxon>Gunneridae</taxon>
        <taxon>Pentapetalae</taxon>
        <taxon>rosids</taxon>
        <taxon>malvids</taxon>
        <taxon>Sapindales</taxon>
        <taxon>Anacardiaceae</taxon>
        <taxon>Pistacia</taxon>
    </lineage>
</organism>
<name>A0ACC0Y8J1_9ROSI</name>
<dbReference type="EMBL" id="CM047743">
    <property type="protein sequence ID" value="KAJ0030934.1"/>
    <property type="molecule type" value="Genomic_DNA"/>
</dbReference>
<protein>
    <submittedName>
        <fullName evidence="1">Uncharacterized protein</fullName>
    </submittedName>
</protein>
<evidence type="ECO:0000313" key="2">
    <source>
        <dbReference type="Proteomes" id="UP001163603"/>
    </source>
</evidence>
<sequence length="312" mass="35312">MARSILAISCQIQGHLWLLTSMAKVRVPRLKGERMGVFATRSPHRPCPIGLTVAKLAMIDLLNLDEGYSRALFGRTEVWDGNIIVDYKFLLVMMERIENGYGTHFSPPLSFLGGGSARKYVLLSGVDLVDGTPILDIKPYLPYCDSIHGAAVPEWVTFFFSFFLFPKGGQYFSHSFCQLIRGIFSTLADCWDTVEKKSLYASPDEFQSLIKEVLSWDIRSVSQRNRPHDGLVKIGSGNVLGNTSDLDDDQDEEQVPIPSENILYHLILEGLDVSYRIDCNSNVIVEKAKISYEFFSSNRSRCNYLMWREQLT</sequence>
<keyword evidence="2" id="KW-1185">Reference proteome</keyword>